<protein>
    <submittedName>
        <fullName evidence="1">Uncharacterized protein</fullName>
    </submittedName>
</protein>
<proteinExistence type="predicted"/>
<feature type="non-terminal residue" evidence="1">
    <location>
        <position position="1"/>
    </location>
</feature>
<dbReference type="AlphaFoldDB" id="A0A0K2V622"/>
<organism evidence="1">
    <name type="scientific">Lepeophtheirus salmonis</name>
    <name type="common">Salmon louse</name>
    <name type="synonym">Caligus salmonis</name>
    <dbReference type="NCBI Taxonomy" id="72036"/>
    <lineage>
        <taxon>Eukaryota</taxon>
        <taxon>Metazoa</taxon>
        <taxon>Ecdysozoa</taxon>
        <taxon>Arthropoda</taxon>
        <taxon>Crustacea</taxon>
        <taxon>Multicrustacea</taxon>
        <taxon>Hexanauplia</taxon>
        <taxon>Copepoda</taxon>
        <taxon>Siphonostomatoida</taxon>
        <taxon>Caligidae</taxon>
        <taxon>Lepeophtheirus</taxon>
    </lineage>
</organism>
<reference evidence="1" key="1">
    <citation type="submission" date="2014-05" db="EMBL/GenBank/DDBJ databases">
        <authorList>
            <person name="Chronopoulou M."/>
        </authorList>
    </citation>
    <scope>NUCLEOTIDE SEQUENCE</scope>
    <source>
        <tissue evidence="1">Whole organism</tissue>
    </source>
</reference>
<name>A0A0K2V622_LEPSM</name>
<dbReference type="EMBL" id="HACA01028558">
    <property type="protein sequence ID" value="CDW45919.1"/>
    <property type="molecule type" value="Transcribed_RNA"/>
</dbReference>
<sequence length="82" mass="9339">CPFSVRNTLITSMQLTKRSRIFPQLSHLTAEWRGKSVYTLSISSIKDLNCLFVSADRLTRKLITVAMPSLKSELHILANRFS</sequence>
<accession>A0A0K2V622</accession>
<evidence type="ECO:0000313" key="1">
    <source>
        <dbReference type="EMBL" id="CDW45919.1"/>
    </source>
</evidence>